<evidence type="ECO:0000313" key="2">
    <source>
        <dbReference type="Proteomes" id="UP001187682"/>
    </source>
</evidence>
<dbReference type="EMBL" id="ONZQ02000010">
    <property type="protein sequence ID" value="SPO04623.1"/>
    <property type="molecule type" value="Genomic_DNA"/>
</dbReference>
<proteinExistence type="predicted"/>
<sequence>MSIRDIELQSYYDSQPTTAEAFSQFFVGPFPRTLEVLVCLGRGSGSKTGFLGEQKFYLEYFDCSIAKMLDSGLYPNLKAIFFEDVDIPGGGASTGRVLLQEAMAAGERHGVEIYKYTKPQKKRVDRIKFHAPLGQYDLVSGPQWRKDRDGLAVNPFNGEWETR</sequence>
<protein>
    <submittedName>
        <fullName evidence="1">Uncharacterized protein</fullName>
    </submittedName>
</protein>
<dbReference type="Proteomes" id="UP001187682">
    <property type="component" value="Unassembled WGS sequence"/>
</dbReference>
<reference evidence="1" key="1">
    <citation type="submission" date="2018-03" db="EMBL/GenBank/DDBJ databases">
        <authorList>
            <person name="Guldener U."/>
        </authorList>
    </citation>
    <scope>NUCLEOTIDE SEQUENCE</scope>
</reference>
<evidence type="ECO:0000313" key="1">
    <source>
        <dbReference type="EMBL" id="SPO04623.1"/>
    </source>
</evidence>
<comment type="caution">
    <text evidence="1">The sequence shown here is derived from an EMBL/GenBank/DDBJ whole genome shotgun (WGS) entry which is preliminary data.</text>
</comment>
<accession>A0AAE8N382</accession>
<organism evidence="1 2">
    <name type="scientific">Cephalotrichum gorgonifer</name>
    <dbReference type="NCBI Taxonomy" id="2041049"/>
    <lineage>
        <taxon>Eukaryota</taxon>
        <taxon>Fungi</taxon>
        <taxon>Dikarya</taxon>
        <taxon>Ascomycota</taxon>
        <taxon>Pezizomycotina</taxon>
        <taxon>Sordariomycetes</taxon>
        <taxon>Hypocreomycetidae</taxon>
        <taxon>Microascales</taxon>
        <taxon>Microascaceae</taxon>
        <taxon>Cephalotrichum</taxon>
    </lineage>
</organism>
<name>A0AAE8N382_9PEZI</name>
<keyword evidence="2" id="KW-1185">Reference proteome</keyword>
<dbReference type="AlphaFoldDB" id="A0AAE8N382"/>
<gene>
    <name evidence="1" type="ORF">DNG_07308</name>
</gene>